<keyword evidence="3" id="KW-0949">S-adenosyl-L-methionine</keyword>
<evidence type="ECO:0000256" key="1">
    <source>
        <dbReference type="ARBA" id="ARBA00022603"/>
    </source>
</evidence>
<dbReference type="PANTHER" id="PTHR46098:SF1">
    <property type="entry name" value="TRNA (CYTOSINE(38)-C(5))-METHYLTRANSFERASE"/>
    <property type="match status" value="1"/>
</dbReference>
<proteinExistence type="predicted"/>
<dbReference type="Gene3D" id="3.40.50.150">
    <property type="entry name" value="Vaccinia Virus protein VP39"/>
    <property type="match status" value="1"/>
</dbReference>
<dbReference type="GO" id="GO:0008168">
    <property type="term" value="F:methyltransferase activity"/>
    <property type="evidence" value="ECO:0007669"/>
    <property type="project" value="UniProtKB-KW"/>
</dbReference>
<dbReference type="GO" id="GO:0032259">
    <property type="term" value="P:methylation"/>
    <property type="evidence" value="ECO:0007669"/>
    <property type="project" value="UniProtKB-KW"/>
</dbReference>
<dbReference type="InterPro" id="IPR001525">
    <property type="entry name" value="C5_MeTfrase"/>
</dbReference>
<dbReference type="InterPro" id="IPR029063">
    <property type="entry name" value="SAM-dependent_MTases_sf"/>
</dbReference>
<dbReference type="Pfam" id="PF00145">
    <property type="entry name" value="DNA_methylase"/>
    <property type="match status" value="1"/>
</dbReference>
<dbReference type="NCBIfam" id="TIGR00675">
    <property type="entry name" value="dcm"/>
    <property type="match status" value="1"/>
</dbReference>
<dbReference type="AlphaFoldDB" id="A0A6C0AL37"/>
<evidence type="ECO:0000256" key="2">
    <source>
        <dbReference type="ARBA" id="ARBA00022679"/>
    </source>
</evidence>
<dbReference type="InterPro" id="IPR050750">
    <property type="entry name" value="C5-MTase"/>
</dbReference>
<organism evidence="4">
    <name type="scientific">viral metagenome</name>
    <dbReference type="NCBI Taxonomy" id="1070528"/>
    <lineage>
        <taxon>unclassified sequences</taxon>
        <taxon>metagenomes</taxon>
        <taxon>organismal metagenomes</taxon>
    </lineage>
</organism>
<dbReference type="Gene3D" id="3.90.120.10">
    <property type="entry name" value="DNA Methylase, subunit A, domain 2"/>
    <property type="match status" value="1"/>
</dbReference>
<dbReference type="EMBL" id="MN740714">
    <property type="protein sequence ID" value="QHS80524.1"/>
    <property type="molecule type" value="Genomic_DNA"/>
</dbReference>
<name>A0A6C0AL37_9ZZZZ</name>
<accession>A0A6C0AL37</accession>
<dbReference type="PANTHER" id="PTHR46098">
    <property type="entry name" value="TRNA (CYTOSINE(38)-C(5))-METHYLTRANSFERASE"/>
    <property type="match status" value="1"/>
</dbReference>
<evidence type="ECO:0008006" key="5">
    <source>
        <dbReference type="Google" id="ProtNLM"/>
    </source>
</evidence>
<dbReference type="PROSITE" id="PS51679">
    <property type="entry name" value="SAM_MT_C5"/>
    <property type="match status" value="1"/>
</dbReference>
<dbReference type="SUPFAM" id="SSF53335">
    <property type="entry name" value="S-adenosyl-L-methionine-dependent methyltransferases"/>
    <property type="match status" value="1"/>
</dbReference>
<keyword evidence="2" id="KW-0808">Transferase</keyword>
<dbReference type="PRINTS" id="PR00105">
    <property type="entry name" value="C5METTRFRASE"/>
</dbReference>
<reference evidence="4" key="1">
    <citation type="journal article" date="2020" name="Nature">
        <title>Giant virus diversity and host interactions through global metagenomics.</title>
        <authorList>
            <person name="Schulz F."/>
            <person name="Roux S."/>
            <person name="Paez-Espino D."/>
            <person name="Jungbluth S."/>
            <person name="Walsh D.A."/>
            <person name="Denef V.J."/>
            <person name="McMahon K.D."/>
            <person name="Konstantinidis K.T."/>
            <person name="Eloe-Fadrosh E.A."/>
            <person name="Kyrpides N.C."/>
            <person name="Woyke T."/>
        </authorList>
    </citation>
    <scope>NUCLEOTIDE SEQUENCE</scope>
    <source>
        <strain evidence="4">GVMAG-S-1091796-13</strain>
    </source>
</reference>
<keyword evidence="1" id="KW-0489">Methyltransferase</keyword>
<sequence>MLRIGTDCSGIEAPIEALKQLGIPFEHKWACEIDRFARTSILANYQPEIIYEDITKRDNSELPDIDIYVCGFPCQSFSLMGKKLGSNDPRGNIMMHCIDVIKKKQPSIFILENVKNFKFIEKGKPFNFLIDELASIVNDDEDIAYNVYNDLLNTRDYGIPQNRERIFIIGIRKDIEKEPYLKPEKLPLRDLDDFIIDKTICNINICKSLQKNLNKIKIDNTYKKNHIVTPFTYYSIMNNMTPTLTLAGCKYMYHTTYKRYLLPKECLLLQGFSSDFINVVGDVELCKQIGNSMSVNVLKALIEKIYTITNL</sequence>
<evidence type="ECO:0000256" key="3">
    <source>
        <dbReference type="ARBA" id="ARBA00022691"/>
    </source>
</evidence>
<evidence type="ECO:0000313" key="4">
    <source>
        <dbReference type="EMBL" id="QHS80524.1"/>
    </source>
</evidence>
<protein>
    <recommendedName>
        <fullName evidence="5">DNA (cytosine-5-)-methyltransferase</fullName>
    </recommendedName>
</protein>